<dbReference type="STRING" id="999552.METH_05400"/>
<keyword evidence="3" id="KW-1185">Reference proteome</keyword>
<name>V9W161_9RHOB</name>
<dbReference type="HOGENOM" id="CLU_3185338_0_0_5"/>
<dbReference type="EMBL" id="CP006773">
    <property type="protein sequence ID" value="AHD02902.1"/>
    <property type="molecule type" value="Genomic_DNA"/>
</dbReference>
<dbReference type="Proteomes" id="UP000018780">
    <property type="component" value="Chromosome"/>
</dbReference>
<evidence type="ECO:0000256" key="1">
    <source>
        <dbReference type="SAM" id="MobiDB-lite"/>
    </source>
</evidence>
<gene>
    <name evidence="2" type="ORF">METH_05400</name>
</gene>
<dbReference type="PATRIC" id="fig|999552.6.peg.1082"/>
<dbReference type="KEGG" id="lmd:METH_05400"/>
<sequence length="46" mass="4733">MLKSAPLGARFSFARRTFRQVNPPQADVARGQGADGSGTAPMDGAA</sequence>
<reference evidence="2 3" key="1">
    <citation type="submission" date="2013-09" db="EMBL/GenBank/DDBJ databases">
        <authorList>
            <consortium name="DOE Joint Genome Institute"/>
            <person name="Klenk H.-P."/>
            <person name="Huntemann M."/>
            <person name="Han J."/>
            <person name="Chen A."/>
            <person name="Kyrpides N."/>
            <person name="Mavromatis K."/>
            <person name="Markowitz V."/>
            <person name="Palaniappan K."/>
            <person name="Ivanova N."/>
            <person name="Schaumberg A."/>
            <person name="Pati A."/>
            <person name="Liolios K."/>
            <person name="Nordberg H.P."/>
            <person name="Cantor M.N."/>
            <person name="Hua S.X."/>
            <person name="Woyke T."/>
        </authorList>
    </citation>
    <scope>NUCLEOTIDE SEQUENCE [LARGE SCALE GENOMIC DNA]</scope>
    <source>
        <strain evidence="2 3">DSM 14336</strain>
    </source>
</reference>
<feature type="region of interest" description="Disordered" evidence="1">
    <location>
        <begin position="22"/>
        <end position="46"/>
    </location>
</feature>
<proteinExistence type="predicted"/>
<dbReference type="AlphaFoldDB" id="V9W161"/>
<organism evidence="2 3">
    <name type="scientific">Leisingera methylohalidivorans DSM 14336</name>
    <dbReference type="NCBI Taxonomy" id="999552"/>
    <lineage>
        <taxon>Bacteria</taxon>
        <taxon>Pseudomonadati</taxon>
        <taxon>Pseudomonadota</taxon>
        <taxon>Alphaproteobacteria</taxon>
        <taxon>Rhodobacterales</taxon>
        <taxon>Roseobacteraceae</taxon>
        <taxon>Leisingera</taxon>
    </lineage>
</organism>
<protein>
    <submittedName>
        <fullName evidence="2">Uncharacterized protein</fullName>
    </submittedName>
</protein>
<accession>V9W161</accession>
<evidence type="ECO:0000313" key="2">
    <source>
        <dbReference type="EMBL" id="AHD02902.1"/>
    </source>
</evidence>
<evidence type="ECO:0000313" key="3">
    <source>
        <dbReference type="Proteomes" id="UP000018780"/>
    </source>
</evidence>